<feature type="domain" description="Sporulation stage II protein D amidase enhancer LytB N-terminal" evidence="2">
    <location>
        <begin position="172"/>
        <end position="260"/>
    </location>
</feature>
<name>A0A2S0M4N4_MEGEL</name>
<dbReference type="InterPro" id="IPR013486">
    <property type="entry name" value="SpoIID/LytB"/>
</dbReference>
<evidence type="ECO:0000256" key="1">
    <source>
        <dbReference type="SAM" id="SignalP"/>
    </source>
</evidence>
<protein>
    <submittedName>
        <fullName evidence="3">SpoIID/LytB domain-containing protein</fullName>
    </submittedName>
</protein>
<dbReference type="GO" id="GO:0030288">
    <property type="term" value="C:outer membrane-bounded periplasmic space"/>
    <property type="evidence" value="ECO:0007669"/>
    <property type="project" value="TreeGrafter"/>
</dbReference>
<reference evidence="3 4" key="1">
    <citation type="journal article" date="2018" name="Genome Announc.">
        <title>Complete genomes of two Megasphaera elsdenii strains, NCIMB 702410 and ATCC 25940.</title>
        <authorList>
            <person name="Hatmaker E.A."/>
            <person name="O'Dell K."/>
            <person name="Riley L.A."/>
            <person name="Klingeman D.M."/>
            <person name="Guss A.M."/>
        </authorList>
    </citation>
    <scope>NUCLEOTIDE SEQUENCE [LARGE SCALE GENOMIC DNA]</scope>
    <source>
        <strain evidence="3 4">NCIMB702410</strain>
    </source>
</reference>
<accession>A0A2S0M4N4</accession>
<dbReference type="GO" id="GO:0030435">
    <property type="term" value="P:sporulation resulting in formation of a cellular spore"/>
    <property type="evidence" value="ECO:0007669"/>
    <property type="project" value="InterPro"/>
</dbReference>
<sequence>MNKKSWLRIVTITSLCALLTTSALASSPKAKKTVHRHPPVRYAQKATAHTAKPAASTHKKPVYTPKQAAYTHRQAVQDSATLRIGIREGRGRVAVTGPQGLGVYRGDMLWKKAAANVPVTIALSGTNLTVNGDISTVPVQVRSLVQGGAVEITDGYAYRGALEMMKSPGRWGLTVVNVVPVEQYLYGVVGKEMSPSWSEEALKAQAVAARTYAIAHKNRFSQRGFDLTDDTSSQVYAGINGESPSIIKAVNDTKGEILTYQGKPIDAFFCSTAGGWTEDSENVWGSYVPYLRGVRDASDAMPGYRWSVTTTPEQMAAKLSAAGKGVGRIKSIELSPLMKRPMSMTDRGVSGRVQEMIVKGTNGNVTVKGSAFQSIFGLRSTLFDFYSGRGTAPDPDAGAAVRKSDFIIKAGQPVTIYGFGWGHGLGMSQYGAYQMAKEHANEKNYYRHILTHYYTGTKIEKLY</sequence>
<dbReference type="RefSeq" id="WP_027895558.1">
    <property type="nucleotide sequence ID" value="NZ_CP027569.1"/>
</dbReference>
<dbReference type="NCBIfam" id="TIGR02669">
    <property type="entry name" value="SpoIID_LytB"/>
    <property type="match status" value="1"/>
</dbReference>
<dbReference type="Pfam" id="PF08486">
    <property type="entry name" value="SpoIID"/>
    <property type="match status" value="1"/>
</dbReference>
<dbReference type="PANTHER" id="PTHR30032:SF4">
    <property type="entry name" value="AMIDASE ENHANCER"/>
    <property type="match status" value="1"/>
</dbReference>
<gene>
    <name evidence="3" type="ORF">C6Y28_01615</name>
</gene>
<dbReference type="AlphaFoldDB" id="A0A2S0M4N4"/>
<feature type="signal peptide" evidence="1">
    <location>
        <begin position="1"/>
        <end position="25"/>
    </location>
</feature>
<dbReference type="Proteomes" id="UP000238358">
    <property type="component" value="Chromosome"/>
</dbReference>
<evidence type="ECO:0000313" key="3">
    <source>
        <dbReference type="EMBL" id="AVO26419.1"/>
    </source>
</evidence>
<dbReference type="OrthoDB" id="9794671at2"/>
<dbReference type="InterPro" id="IPR051922">
    <property type="entry name" value="Bact_Sporulation_Assoc"/>
</dbReference>
<feature type="chain" id="PRO_5015633311" evidence="1">
    <location>
        <begin position="26"/>
        <end position="463"/>
    </location>
</feature>
<dbReference type="PANTHER" id="PTHR30032">
    <property type="entry name" value="N-ACETYLMURAMOYL-L-ALANINE AMIDASE-RELATED"/>
    <property type="match status" value="1"/>
</dbReference>
<dbReference type="InterPro" id="IPR013693">
    <property type="entry name" value="SpoIID/LytB_N"/>
</dbReference>
<dbReference type="EMBL" id="CP027569">
    <property type="protein sequence ID" value="AVO26419.1"/>
    <property type="molecule type" value="Genomic_DNA"/>
</dbReference>
<organism evidence="3 4">
    <name type="scientific">Megasphaera elsdenii</name>
    <dbReference type="NCBI Taxonomy" id="907"/>
    <lineage>
        <taxon>Bacteria</taxon>
        <taxon>Bacillati</taxon>
        <taxon>Bacillota</taxon>
        <taxon>Negativicutes</taxon>
        <taxon>Veillonellales</taxon>
        <taxon>Veillonellaceae</taxon>
        <taxon>Megasphaera</taxon>
    </lineage>
</organism>
<evidence type="ECO:0000313" key="4">
    <source>
        <dbReference type="Proteomes" id="UP000238358"/>
    </source>
</evidence>
<keyword evidence="1" id="KW-0732">Signal</keyword>
<proteinExistence type="predicted"/>
<evidence type="ECO:0000259" key="2">
    <source>
        <dbReference type="Pfam" id="PF08486"/>
    </source>
</evidence>